<keyword evidence="9 11" id="KW-0472">Membrane</keyword>
<keyword evidence="8 11" id="KW-0798">TonB box</keyword>
<dbReference type="Pfam" id="PF00593">
    <property type="entry name" value="TonB_dep_Rec_b-barrel"/>
    <property type="match status" value="1"/>
</dbReference>
<dbReference type="Gene3D" id="2.40.170.20">
    <property type="entry name" value="TonB-dependent receptor, beta-barrel domain"/>
    <property type="match status" value="2"/>
</dbReference>
<keyword evidence="5" id="KW-0812">Transmembrane</keyword>
<dbReference type="InterPro" id="IPR039426">
    <property type="entry name" value="TonB-dep_rcpt-like"/>
</dbReference>
<organism evidence="15 16">
    <name type="scientific">Iodidimonas nitroreducens</name>
    <dbReference type="NCBI Taxonomy" id="1236968"/>
    <lineage>
        <taxon>Bacteria</taxon>
        <taxon>Pseudomonadati</taxon>
        <taxon>Pseudomonadota</taxon>
        <taxon>Alphaproteobacteria</taxon>
        <taxon>Iodidimonadales</taxon>
        <taxon>Iodidimonadaceae</taxon>
        <taxon>Iodidimonas</taxon>
    </lineage>
</organism>
<evidence type="ECO:0000256" key="9">
    <source>
        <dbReference type="ARBA" id="ARBA00023136"/>
    </source>
</evidence>
<keyword evidence="7" id="KW-0406">Ion transport</keyword>
<feature type="domain" description="TonB-dependent receptor-like beta-barrel" evidence="13">
    <location>
        <begin position="259"/>
        <end position="869"/>
    </location>
</feature>
<feature type="signal peptide" evidence="12">
    <location>
        <begin position="1"/>
        <end position="29"/>
    </location>
</feature>
<keyword evidence="4" id="KW-0410">Iron transport</keyword>
<comment type="similarity">
    <text evidence="11">Belongs to the TonB-dependent receptor family.</text>
</comment>
<evidence type="ECO:0000256" key="11">
    <source>
        <dbReference type="RuleBase" id="RU003357"/>
    </source>
</evidence>
<dbReference type="InterPro" id="IPR000531">
    <property type="entry name" value="Beta-barrel_TonB"/>
</dbReference>
<dbReference type="InterPro" id="IPR036942">
    <property type="entry name" value="Beta-barrel_TonB_sf"/>
</dbReference>
<evidence type="ECO:0000313" key="15">
    <source>
        <dbReference type="EMBL" id="GER04466.1"/>
    </source>
</evidence>
<feature type="domain" description="TonB-dependent receptor plug" evidence="14">
    <location>
        <begin position="54"/>
        <end position="158"/>
    </location>
</feature>
<comment type="subcellular location">
    <subcellularLocation>
        <location evidence="1">Cell outer membrane</location>
        <topology evidence="1">Multi-pass membrane protein</topology>
    </subcellularLocation>
</comment>
<evidence type="ECO:0000256" key="3">
    <source>
        <dbReference type="ARBA" id="ARBA00022452"/>
    </source>
</evidence>
<evidence type="ECO:0000256" key="6">
    <source>
        <dbReference type="ARBA" id="ARBA00023004"/>
    </source>
</evidence>
<keyword evidence="6" id="KW-0408">Iron</keyword>
<dbReference type="GO" id="GO:0009279">
    <property type="term" value="C:cell outer membrane"/>
    <property type="evidence" value="ECO:0007669"/>
    <property type="project" value="UniProtKB-SubCell"/>
</dbReference>
<evidence type="ECO:0000256" key="1">
    <source>
        <dbReference type="ARBA" id="ARBA00004571"/>
    </source>
</evidence>
<evidence type="ECO:0000256" key="8">
    <source>
        <dbReference type="ARBA" id="ARBA00023077"/>
    </source>
</evidence>
<protein>
    <recommendedName>
        <fullName evidence="17">TonB-dependent receptor</fullName>
    </recommendedName>
</protein>
<dbReference type="AlphaFoldDB" id="A0A5A7NBX0"/>
<dbReference type="Proteomes" id="UP000324996">
    <property type="component" value="Unassembled WGS sequence"/>
</dbReference>
<keyword evidence="10" id="KW-0998">Cell outer membrane</keyword>
<dbReference type="EMBL" id="BKCN01000010">
    <property type="protein sequence ID" value="GER04466.1"/>
    <property type="molecule type" value="Genomic_DNA"/>
</dbReference>
<keyword evidence="2" id="KW-0813">Transport</keyword>
<accession>A0A5A7NBX0</accession>
<evidence type="ECO:0000256" key="2">
    <source>
        <dbReference type="ARBA" id="ARBA00022448"/>
    </source>
</evidence>
<dbReference type="SUPFAM" id="SSF56935">
    <property type="entry name" value="Porins"/>
    <property type="match status" value="1"/>
</dbReference>
<dbReference type="InterPro" id="IPR012910">
    <property type="entry name" value="Plug_dom"/>
</dbReference>
<evidence type="ECO:0000256" key="10">
    <source>
        <dbReference type="ARBA" id="ARBA00023237"/>
    </source>
</evidence>
<dbReference type="GO" id="GO:0006826">
    <property type="term" value="P:iron ion transport"/>
    <property type="evidence" value="ECO:0007669"/>
    <property type="project" value="UniProtKB-KW"/>
</dbReference>
<dbReference type="RefSeq" id="WP_052371076.1">
    <property type="nucleotide sequence ID" value="NZ_BKCN01000010.1"/>
</dbReference>
<evidence type="ECO:0000259" key="13">
    <source>
        <dbReference type="Pfam" id="PF00593"/>
    </source>
</evidence>
<evidence type="ECO:0000259" key="14">
    <source>
        <dbReference type="Pfam" id="PF07715"/>
    </source>
</evidence>
<feature type="chain" id="PRO_5022924165" description="TonB-dependent receptor" evidence="12">
    <location>
        <begin position="30"/>
        <end position="903"/>
    </location>
</feature>
<evidence type="ECO:0000256" key="5">
    <source>
        <dbReference type="ARBA" id="ARBA00022692"/>
    </source>
</evidence>
<reference evidence="15 16" key="1">
    <citation type="submission" date="2019-09" db="EMBL/GenBank/DDBJ databases">
        <title>NBRP : Genome information of microbial organism related human and environment.</title>
        <authorList>
            <person name="Hattori M."/>
            <person name="Oshima K."/>
            <person name="Inaba H."/>
            <person name="Suda W."/>
            <person name="Sakamoto M."/>
            <person name="Iino T."/>
            <person name="Kitahara M."/>
            <person name="Oshida Y."/>
            <person name="Iida T."/>
            <person name="Kudo T."/>
            <person name="Itoh T."/>
            <person name="Ohkuma M."/>
        </authorList>
    </citation>
    <scope>NUCLEOTIDE SEQUENCE [LARGE SCALE GENOMIC DNA]</scope>
    <source>
        <strain evidence="15 16">Q-1</strain>
    </source>
</reference>
<keyword evidence="12" id="KW-0732">Signal</keyword>
<dbReference type="PANTHER" id="PTHR32552:SF81">
    <property type="entry name" value="TONB-DEPENDENT OUTER MEMBRANE RECEPTOR"/>
    <property type="match status" value="1"/>
</dbReference>
<comment type="caution">
    <text evidence="15">The sequence shown here is derived from an EMBL/GenBank/DDBJ whole genome shotgun (WGS) entry which is preliminary data.</text>
</comment>
<dbReference type="PANTHER" id="PTHR32552">
    <property type="entry name" value="FERRICHROME IRON RECEPTOR-RELATED"/>
    <property type="match status" value="1"/>
</dbReference>
<evidence type="ECO:0008006" key="17">
    <source>
        <dbReference type="Google" id="ProtNLM"/>
    </source>
</evidence>
<evidence type="ECO:0000256" key="7">
    <source>
        <dbReference type="ARBA" id="ARBA00023065"/>
    </source>
</evidence>
<evidence type="ECO:0000256" key="4">
    <source>
        <dbReference type="ARBA" id="ARBA00022496"/>
    </source>
</evidence>
<keyword evidence="3" id="KW-1134">Transmembrane beta strand</keyword>
<keyword evidence="16" id="KW-1185">Reference proteome</keyword>
<proteinExistence type="inferred from homology"/>
<name>A0A5A7NBX0_9PROT</name>
<gene>
    <name evidence="15" type="ORF">JCM17846_21480</name>
</gene>
<evidence type="ECO:0000256" key="12">
    <source>
        <dbReference type="SAM" id="SignalP"/>
    </source>
</evidence>
<sequence>MNRSFNKTARRTVLSSALLSTALSGVTFAQVNDGDQIEIEEITVTVERRSQSLQNLAGTAALFQGEDLKQLGVQNLTDLNGRFPGLQIANNQGNVEVWIRGIGSSNNTELGDPAAATHLDGVYVPRPRGIGSVFFDIERVEVNIGPQGTLRGRNATAGSVNIISIKPGLGVWDAMAEVEFGNFDQTTIHAMLNVPIGDKMALRVSGFSLDHDSYLNNVGPVDDIDVAEAENNLGFRAHFLYEPNDKLRILLTGDYVQEKGTGFTGVNFANPLGNGIAPSEIKNPRDVIAAGITPILDTEHWGAKIEINYDVGPFNIEYLGSYRDLIYDFEATTPLSPNFPGVLETLGPLDEAFDNFSRFQSITDSESIIHELRLVSKDDQRLIWSAGVFYFDEQQFSFLGSTGDRGLFFSGLEFNQPDTDGESLSFFGDATFEITPKMRLTGGLRYTDDKKTRFGVNSRSVFAIGGENFSCCGGVRIGTPGFDFAGKDRTIFNPDTGGDGFVDDQEILDFFFDGVAEFGARDNVDDIFANGPVFGGAPFDQRPDCLDTVSGDFFNCPADGKVSFAVPIPGQIAIQNGRIDNSFVDWRARLEYDVTDDHLVYFSVSTGHKSGGFNDNVPGTEGLGPLNPGGANNNQFNADTLAPEFGEEKVTLFEFGSKNEFDVGATGVRLNASLFYNDYSDLVLNSLLSIAQVLEFEGVDPDTVDTETGGLVVSFNFNASDAEIYGAQLDGGFRFPYNINFDWSFLWLEANVQNSQPIQDFRFQADVAPDEAVNQSIDGRRLPRTPRYQLNGSLSHMFEVGPGTFDWIMSAGWRTKQFLTIFNSIDFQNPSDPRLRLDDTVGSFLTLDFGSGYTLSEGRVRIEAFVNNITNQEREQALLITQFDNTRFFTRPRTYGVRLRLKS</sequence>
<dbReference type="Pfam" id="PF07715">
    <property type="entry name" value="Plug"/>
    <property type="match status" value="1"/>
</dbReference>
<evidence type="ECO:0000313" key="16">
    <source>
        <dbReference type="Proteomes" id="UP000324996"/>
    </source>
</evidence>